<gene>
    <name evidence="3" type="ORF">ACFOUR_01655</name>
</gene>
<keyword evidence="4" id="KW-1185">Reference proteome</keyword>
<evidence type="ECO:0000313" key="4">
    <source>
        <dbReference type="Proteomes" id="UP001595846"/>
    </source>
</evidence>
<keyword evidence="2" id="KW-1133">Transmembrane helix</keyword>
<name>A0ABD5NIY0_9EURY</name>
<keyword evidence="2" id="KW-0472">Membrane</keyword>
<evidence type="ECO:0000313" key="3">
    <source>
        <dbReference type="EMBL" id="MFC3957079.1"/>
    </source>
</evidence>
<feature type="transmembrane region" description="Helical" evidence="2">
    <location>
        <begin position="222"/>
        <end position="245"/>
    </location>
</feature>
<proteinExistence type="predicted"/>
<sequence>MVWEVASTGSVLAVTPEYGGGSVLHVVAFALATVIGAYAVWNGTSNLVAGYRLWAAEPTPVAAVGDAEGTVEIRGTAEPLDETLSGHFSTLPVLVQEWETRRVPDEPDGTVPSNRRPMTDGRADVPFVVRDDSGTVAVDPTHATLSLERDRDNTSHGVRQLASRLEPGDDVYVFGQVCTDDDSDAAFGGESVSVGAGDDPGAFRIADTEPDETVVRLVGTGALYAVVGAAVTAAFGVATTAALGIA</sequence>
<organism evidence="3 4">
    <name type="scientific">Halovivax cerinus</name>
    <dbReference type="NCBI Taxonomy" id="1487865"/>
    <lineage>
        <taxon>Archaea</taxon>
        <taxon>Methanobacteriati</taxon>
        <taxon>Methanobacteriota</taxon>
        <taxon>Stenosarchaea group</taxon>
        <taxon>Halobacteria</taxon>
        <taxon>Halobacteriales</taxon>
        <taxon>Natrialbaceae</taxon>
        <taxon>Halovivax</taxon>
    </lineage>
</organism>
<evidence type="ECO:0000256" key="2">
    <source>
        <dbReference type="SAM" id="Phobius"/>
    </source>
</evidence>
<feature type="region of interest" description="Disordered" evidence="1">
    <location>
        <begin position="103"/>
        <end position="122"/>
    </location>
</feature>
<protein>
    <submittedName>
        <fullName evidence="3">E3 ubiquitin ligase family protein</fullName>
    </submittedName>
</protein>
<evidence type="ECO:0000256" key="1">
    <source>
        <dbReference type="SAM" id="MobiDB-lite"/>
    </source>
</evidence>
<dbReference type="AlphaFoldDB" id="A0ABD5NIY0"/>
<dbReference type="GeneID" id="73904757"/>
<feature type="transmembrane region" description="Helical" evidence="2">
    <location>
        <begin position="20"/>
        <end position="41"/>
    </location>
</feature>
<dbReference type="RefSeq" id="WP_256531990.1">
    <property type="nucleotide sequence ID" value="NZ_CP101824.1"/>
</dbReference>
<comment type="caution">
    <text evidence="3">The sequence shown here is derived from an EMBL/GenBank/DDBJ whole genome shotgun (WGS) entry which is preliminary data.</text>
</comment>
<accession>A0ABD5NIY0</accession>
<keyword evidence="2" id="KW-0812">Transmembrane</keyword>
<reference evidence="3 4" key="1">
    <citation type="journal article" date="2019" name="Int. J. Syst. Evol. Microbiol.">
        <title>The Global Catalogue of Microorganisms (GCM) 10K type strain sequencing project: providing services to taxonomists for standard genome sequencing and annotation.</title>
        <authorList>
            <consortium name="The Broad Institute Genomics Platform"/>
            <consortium name="The Broad Institute Genome Sequencing Center for Infectious Disease"/>
            <person name="Wu L."/>
            <person name="Ma J."/>
        </authorList>
    </citation>
    <scope>NUCLEOTIDE SEQUENCE [LARGE SCALE GENOMIC DNA]</scope>
    <source>
        <strain evidence="3 4">IBRC-M 10256</strain>
    </source>
</reference>
<dbReference type="EMBL" id="JBHSAQ010000001">
    <property type="protein sequence ID" value="MFC3957079.1"/>
    <property type="molecule type" value="Genomic_DNA"/>
</dbReference>
<dbReference type="Proteomes" id="UP001595846">
    <property type="component" value="Unassembled WGS sequence"/>
</dbReference>